<sequence>MRGAVLLIGASLVLRVLILRDSYFVEDDLLFVGNAYESDLSLDFVTRIHKGHFMPGALALTWVLSRIAPYDWLLVATVTFLAQALLGVLALRLLRLLFGTRPAILLPLAVLLFSPLTIPPFGWWASALNAIPLQLAMVLALTAQIRFARGEGSRYGRHAMAWSVTGMAFSTKGVFVVFLLFAVTTAFLGDREAGWVRSMIGELGRNRRLWGAYLALMAAYTALYLARRDTAPGEGAVVPKPDVAVDLVGLMLGRTFPTGAVGGPLTWSPVTPTGGMSGPSDVMVAVSWLVLAVLVAATVAYRRRALRAWSILAAYLVFADAVPTVIARGSFTAMIGAETRYVADAVVVLAVVLGLALMPLRGEADPYRRPLPPRSSLVLTAGLAAGAYLAASLASIEAYRATLSGDRVRAYLNTVAAELARVPDDAVIYPTPVPEDIVLAVNGDRRLSTRLLAPLARPGTRIRMAHPEPSHEARVFNEDGRLVRMSVFGFFQPAPQGERCIPSVNGVVTLPGVAASGGKRDGAGALSYTAGRAVSATVEIGAERIMLNLRETQSGLVHFPVRGTGPDLRIVIDDPAAQVCLTGVALGVAAPEGWRPS</sequence>
<reference evidence="2 3" key="1">
    <citation type="submission" date="2020-08" db="EMBL/GenBank/DDBJ databases">
        <title>Genomic Encyclopedia of Type Strains, Phase III (KMG-III): the genomes of soil and plant-associated and newly described type strains.</title>
        <authorList>
            <person name="Whitman W."/>
        </authorList>
    </citation>
    <scope>NUCLEOTIDE SEQUENCE [LARGE SCALE GENOMIC DNA]</scope>
    <source>
        <strain evidence="2 3">CECT 3303</strain>
    </source>
</reference>
<dbReference type="AlphaFoldDB" id="A0A841CYZ7"/>
<keyword evidence="3" id="KW-1185">Reference proteome</keyword>
<evidence type="ECO:0000313" key="3">
    <source>
        <dbReference type="Proteomes" id="UP000562352"/>
    </source>
</evidence>
<dbReference type="RefSeq" id="WP_184939253.1">
    <property type="nucleotide sequence ID" value="NZ_BAAAWZ010000001.1"/>
</dbReference>
<feature type="transmembrane region" description="Helical" evidence="1">
    <location>
        <begin position="72"/>
        <end position="91"/>
    </location>
</feature>
<evidence type="ECO:0000313" key="2">
    <source>
        <dbReference type="EMBL" id="MBB5962023.1"/>
    </source>
</evidence>
<feature type="transmembrane region" description="Helical" evidence="1">
    <location>
        <begin position="341"/>
        <end position="358"/>
    </location>
</feature>
<feature type="transmembrane region" description="Helical" evidence="1">
    <location>
        <begin position="378"/>
        <end position="399"/>
    </location>
</feature>
<evidence type="ECO:0000256" key="1">
    <source>
        <dbReference type="SAM" id="Phobius"/>
    </source>
</evidence>
<dbReference type="EMBL" id="JACHJJ010000003">
    <property type="protein sequence ID" value="MBB5962023.1"/>
    <property type="molecule type" value="Genomic_DNA"/>
</dbReference>
<proteinExistence type="predicted"/>
<evidence type="ECO:0008006" key="4">
    <source>
        <dbReference type="Google" id="ProtNLM"/>
    </source>
</evidence>
<feature type="transmembrane region" description="Helical" evidence="1">
    <location>
        <begin position="209"/>
        <end position="226"/>
    </location>
</feature>
<dbReference type="Proteomes" id="UP000562352">
    <property type="component" value="Unassembled WGS sequence"/>
</dbReference>
<name>A0A841CYZ7_PLAVE</name>
<feature type="transmembrane region" description="Helical" evidence="1">
    <location>
        <begin position="282"/>
        <end position="302"/>
    </location>
</feature>
<keyword evidence="1" id="KW-0812">Transmembrane</keyword>
<feature type="transmembrane region" description="Helical" evidence="1">
    <location>
        <begin position="103"/>
        <end position="125"/>
    </location>
</feature>
<comment type="caution">
    <text evidence="2">The sequence shown here is derived from an EMBL/GenBank/DDBJ whole genome shotgun (WGS) entry which is preliminary data.</text>
</comment>
<accession>A0A841CYZ7</accession>
<keyword evidence="1" id="KW-0472">Membrane</keyword>
<feature type="transmembrane region" description="Helical" evidence="1">
    <location>
        <begin position="169"/>
        <end position="189"/>
    </location>
</feature>
<protein>
    <recommendedName>
        <fullName evidence="4">Transmembrane protein</fullName>
    </recommendedName>
</protein>
<feature type="transmembrane region" description="Helical" evidence="1">
    <location>
        <begin position="308"/>
        <end position="329"/>
    </location>
</feature>
<gene>
    <name evidence="2" type="ORF">FHS22_001282</name>
</gene>
<organism evidence="2 3">
    <name type="scientific">Planomonospora venezuelensis</name>
    <dbReference type="NCBI Taxonomy" id="1999"/>
    <lineage>
        <taxon>Bacteria</taxon>
        <taxon>Bacillati</taxon>
        <taxon>Actinomycetota</taxon>
        <taxon>Actinomycetes</taxon>
        <taxon>Streptosporangiales</taxon>
        <taxon>Streptosporangiaceae</taxon>
        <taxon>Planomonospora</taxon>
    </lineage>
</organism>
<keyword evidence="1" id="KW-1133">Transmembrane helix</keyword>